<keyword evidence="2" id="KW-1185">Reference proteome</keyword>
<accession>A0AAD8KVC0</accession>
<proteinExistence type="predicted"/>
<reference evidence="1" key="1">
    <citation type="journal article" date="2023" name="bioRxiv">
        <title>Improved chromosome-level genome assembly for marigold (Tagetes erecta).</title>
        <authorList>
            <person name="Jiang F."/>
            <person name="Yuan L."/>
            <person name="Wang S."/>
            <person name="Wang H."/>
            <person name="Xu D."/>
            <person name="Wang A."/>
            <person name="Fan W."/>
        </authorList>
    </citation>
    <scope>NUCLEOTIDE SEQUENCE</scope>
    <source>
        <strain evidence="1">WSJ</strain>
        <tissue evidence="1">Leaf</tissue>
    </source>
</reference>
<protein>
    <recommendedName>
        <fullName evidence="3">Reverse transcriptase domain, Reverse transcriptase zinc-binding domain protein</fullName>
    </recommendedName>
</protein>
<dbReference type="EMBL" id="JAUHHV010000003">
    <property type="protein sequence ID" value="KAK1429817.1"/>
    <property type="molecule type" value="Genomic_DNA"/>
</dbReference>
<evidence type="ECO:0000313" key="2">
    <source>
        <dbReference type="Proteomes" id="UP001229421"/>
    </source>
</evidence>
<organism evidence="1 2">
    <name type="scientific">Tagetes erecta</name>
    <name type="common">African marigold</name>
    <dbReference type="NCBI Taxonomy" id="13708"/>
    <lineage>
        <taxon>Eukaryota</taxon>
        <taxon>Viridiplantae</taxon>
        <taxon>Streptophyta</taxon>
        <taxon>Embryophyta</taxon>
        <taxon>Tracheophyta</taxon>
        <taxon>Spermatophyta</taxon>
        <taxon>Magnoliopsida</taxon>
        <taxon>eudicotyledons</taxon>
        <taxon>Gunneridae</taxon>
        <taxon>Pentapetalae</taxon>
        <taxon>asterids</taxon>
        <taxon>campanulids</taxon>
        <taxon>Asterales</taxon>
        <taxon>Asteraceae</taxon>
        <taxon>Asteroideae</taxon>
        <taxon>Heliantheae alliance</taxon>
        <taxon>Tageteae</taxon>
        <taxon>Tagetes</taxon>
    </lineage>
</organism>
<sequence>MVWSLVRSIIDMDHIGSDWKEIIGWIMPRIKANSARSIIERLVVSASSYCIWQERNARIFRSKLRTLKQLSEVILKIVRMRMMSIQFKDRQSSRRLVERLKIEKGWTMDGKDEHG</sequence>
<dbReference type="Proteomes" id="UP001229421">
    <property type="component" value="Unassembled WGS sequence"/>
</dbReference>
<gene>
    <name evidence="1" type="ORF">QVD17_12069</name>
</gene>
<name>A0AAD8KVC0_TARER</name>
<evidence type="ECO:0000313" key="1">
    <source>
        <dbReference type="EMBL" id="KAK1429817.1"/>
    </source>
</evidence>
<comment type="caution">
    <text evidence="1">The sequence shown here is derived from an EMBL/GenBank/DDBJ whole genome shotgun (WGS) entry which is preliminary data.</text>
</comment>
<evidence type="ECO:0008006" key="3">
    <source>
        <dbReference type="Google" id="ProtNLM"/>
    </source>
</evidence>
<dbReference type="AlphaFoldDB" id="A0AAD8KVC0"/>